<evidence type="ECO:0000313" key="3">
    <source>
        <dbReference type="Proteomes" id="UP000027586"/>
    </source>
</evidence>
<dbReference type="PANTHER" id="PTHR24148">
    <property type="entry name" value="ANKYRIN REPEAT DOMAIN-CONTAINING PROTEIN 39 HOMOLOG-RELATED"/>
    <property type="match status" value="1"/>
</dbReference>
<reference evidence="2" key="1">
    <citation type="submission" date="2013-08" db="EMBL/GenBank/DDBJ databases">
        <title>Gene expansion shapes genome architecture in the human pathogen Lichtheimia corymbifera: an evolutionary genomics analysis in the ancient terrestrial Mucorales (Mucoromycotina).</title>
        <authorList>
            <person name="Schwartze V.U."/>
            <person name="Winter S."/>
            <person name="Shelest E."/>
            <person name="Marcet-Houben M."/>
            <person name="Horn F."/>
            <person name="Wehner S."/>
            <person name="Hoffmann K."/>
            <person name="Riege K."/>
            <person name="Sammeth M."/>
            <person name="Nowrousian M."/>
            <person name="Valiante V."/>
            <person name="Linde J."/>
            <person name="Jacobsen I.D."/>
            <person name="Marz M."/>
            <person name="Brakhage A.A."/>
            <person name="Gabaldon T."/>
            <person name="Bocker S."/>
            <person name="Voigt K."/>
        </authorList>
    </citation>
    <scope>NUCLEOTIDE SEQUENCE [LARGE SCALE GENOMIC DNA]</scope>
    <source>
        <strain evidence="2">FSU 9682</strain>
    </source>
</reference>
<comment type="caution">
    <text evidence="2">The sequence shown here is derived from an EMBL/GenBank/DDBJ whole genome shotgun (WGS) entry which is preliminary data.</text>
</comment>
<dbReference type="PANTHER" id="PTHR24148:SF64">
    <property type="entry name" value="HETEROKARYON INCOMPATIBILITY DOMAIN-CONTAINING PROTEIN"/>
    <property type="match status" value="1"/>
</dbReference>
<evidence type="ECO:0000313" key="2">
    <source>
        <dbReference type="EMBL" id="CDH59419.1"/>
    </source>
</evidence>
<dbReference type="Pfam" id="PF06985">
    <property type="entry name" value="HET"/>
    <property type="match status" value="1"/>
</dbReference>
<dbReference type="STRING" id="1263082.A0A068SAT0"/>
<proteinExistence type="predicted"/>
<protein>
    <recommendedName>
        <fullName evidence="1">Heterokaryon incompatibility domain-containing protein</fullName>
    </recommendedName>
</protein>
<evidence type="ECO:0000259" key="1">
    <source>
        <dbReference type="Pfam" id="PF06985"/>
    </source>
</evidence>
<sequence length="283" mass="33669">MTYDTDEDNDPYKIDINVENDEKGNLKRFFEKGLNALLDDEYFLLLYVPENGGRMQVIRPASDSYHRKRMIKRINEVKHIPSFYYALSHLWGLKENDRYHWHDIHEYVDDEEGQPMKPVSMRLEKRDALLALLKYHPDSYWWIDVLCARHDTPLDIMGDIYSCCLDCIVMIDCEPTLIPKIRIYKHLNQESKLLKVLYTFFQCEWWQRVSTWQEMALPCGDVRFMSETDIHRLQTNTITLNELLSFINVLWRSDPVLFGKPPGTFHRVSELILTETANQMARK</sequence>
<gene>
    <name evidence="2" type="ORF">LCOR_10234.1</name>
</gene>
<feature type="domain" description="Heterokaryon incompatibility" evidence="1">
    <location>
        <begin position="84"/>
        <end position="173"/>
    </location>
</feature>
<accession>A0A068SAT0</accession>
<dbReference type="InterPro" id="IPR010730">
    <property type="entry name" value="HET"/>
</dbReference>
<dbReference type="VEuPathDB" id="FungiDB:LCOR_10234.1"/>
<keyword evidence="3" id="KW-1185">Reference proteome</keyword>
<name>A0A068SAT0_9FUNG</name>
<dbReference type="OrthoDB" id="2262979at2759"/>
<dbReference type="InterPro" id="IPR052895">
    <property type="entry name" value="HetReg/Transcr_Mod"/>
</dbReference>
<dbReference type="AlphaFoldDB" id="A0A068SAT0"/>
<organism evidence="2 3">
    <name type="scientific">Lichtheimia corymbifera JMRC:FSU:9682</name>
    <dbReference type="NCBI Taxonomy" id="1263082"/>
    <lineage>
        <taxon>Eukaryota</taxon>
        <taxon>Fungi</taxon>
        <taxon>Fungi incertae sedis</taxon>
        <taxon>Mucoromycota</taxon>
        <taxon>Mucoromycotina</taxon>
        <taxon>Mucoromycetes</taxon>
        <taxon>Mucorales</taxon>
        <taxon>Lichtheimiaceae</taxon>
        <taxon>Lichtheimia</taxon>
    </lineage>
</organism>
<dbReference type="EMBL" id="CBTN010000070">
    <property type="protein sequence ID" value="CDH59419.1"/>
    <property type="molecule type" value="Genomic_DNA"/>
</dbReference>
<dbReference type="Proteomes" id="UP000027586">
    <property type="component" value="Unassembled WGS sequence"/>
</dbReference>